<proteinExistence type="predicted"/>
<dbReference type="EMBL" id="LUEZ02000107">
    <property type="protein sequence ID" value="RDB17917.1"/>
    <property type="molecule type" value="Genomic_DNA"/>
</dbReference>
<comment type="caution">
    <text evidence="2">The sequence shown here is derived from an EMBL/GenBank/DDBJ whole genome shotgun (WGS) entry which is preliminary data.</text>
</comment>
<feature type="region of interest" description="Disordered" evidence="1">
    <location>
        <begin position="99"/>
        <end position="180"/>
    </location>
</feature>
<protein>
    <submittedName>
        <fullName evidence="2">Uncharacterized protein</fullName>
    </submittedName>
</protein>
<feature type="compositionally biased region" description="Acidic residues" evidence="1">
    <location>
        <begin position="105"/>
        <end position="114"/>
    </location>
</feature>
<sequence length="695" mass="78515">MAPTPPPTHAQQLTSDLTQNLASALLADPTLTPTAAMLKVTKEMLANNPFVPPTEGCCPINDLPPELLAHIFVLGTMMEVERAAADEDEDEGMDEEAFDLKEGWDTDDDEEEREVEEKKPGDSMFRLRSVSDWKAAKGRDEEDEEEDEDDEDDDEVKVKEAQKEKEKKMENVPKDDGDMDWEDVDDDNNKHKIQFSYDVDEDRVLPFQVLVSHVCRHWREIALQSPALWTRLDFLEGEPFEKSKAWLERSKGLPLDIYIDCTAPESADHPPYVITEDEGDVDVEDSPVNPEHMWPPPPTADLYGQRYVDEHKECDHPPPYFSMPELTTILDIITPHVAHWRTLEVSVSYYEYMHILLSRLASCPAAPTLEVLELYHRDEDTEEDATFEPAELNTRFLPFNGVAPKLTHTALWGVHLDWDRAIPLLSGVHDLELAYHTKDVRPSYATFAQIIAGSPDLRTLTLSLSGPAEHDETVPENDWGNELLAIPSLRELVLCYHEPRYAIALLKKLSVPNVTALTLDFDSEDYSEFAQELTRPAPGGGNKSLLAGLERLKISGLPCNIKTVEDVLGQLVGLRTFNLNCSGGSEEMFFDMLMEAGPVTGGKVFCPNLHTISTTGIEGAKMKKFVELRKAAGVPVKRVQMSEEDDVDEKEEKWLRAHVEEFEFFEPSDSEEEFVDLEGEDDEMDEDEDEMEIDG</sequence>
<evidence type="ECO:0000313" key="3">
    <source>
        <dbReference type="Proteomes" id="UP000076154"/>
    </source>
</evidence>
<feature type="compositionally biased region" description="Acidic residues" evidence="1">
    <location>
        <begin position="141"/>
        <end position="155"/>
    </location>
</feature>
<feature type="compositionally biased region" description="Basic and acidic residues" evidence="1">
    <location>
        <begin position="156"/>
        <end position="176"/>
    </location>
</feature>
<dbReference type="InterPro" id="IPR036047">
    <property type="entry name" value="F-box-like_dom_sf"/>
</dbReference>
<accession>A0A369JBD0</accession>
<organism evidence="2 3">
    <name type="scientific">Hypsizygus marmoreus</name>
    <name type="common">White beech mushroom</name>
    <name type="synonym">Agaricus marmoreus</name>
    <dbReference type="NCBI Taxonomy" id="39966"/>
    <lineage>
        <taxon>Eukaryota</taxon>
        <taxon>Fungi</taxon>
        <taxon>Dikarya</taxon>
        <taxon>Basidiomycota</taxon>
        <taxon>Agaricomycotina</taxon>
        <taxon>Agaricomycetes</taxon>
        <taxon>Agaricomycetidae</taxon>
        <taxon>Agaricales</taxon>
        <taxon>Tricholomatineae</taxon>
        <taxon>Lyophyllaceae</taxon>
        <taxon>Hypsizygus</taxon>
    </lineage>
</organism>
<reference evidence="2" key="1">
    <citation type="submission" date="2018-04" db="EMBL/GenBank/DDBJ databases">
        <title>Whole genome sequencing of Hypsizygus marmoreus.</title>
        <authorList>
            <person name="Choi I.-G."/>
            <person name="Min B."/>
            <person name="Kim J.-G."/>
            <person name="Kim S."/>
            <person name="Oh Y.-L."/>
            <person name="Kong W.-S."/>
            <person name="Park H."/>
            <person name="Jeong J."/>
            <person name="Song E.-S."/>
        </authorList>
    </citation>
    <scope>NUCLEOTIDE SEQUENCE [LARGE SCALE GENOMIC DNA]</scope>
    <source>
        <strain evidence="2">51987-8</strain>
    </source>
</reference>
<feature type="region of interest" description="Disordered" evidence="1">
    <location>
        <begin position="668"/>
        <end position="695"/>
    </location>
</feature>
<dbReference type="AlphaFoldDB" id="A0A369JBD0"/>
<dbReference type="PANTHER" id="PTHR35711:SF1">
    <property type="entry name" value="ECTODERMAL, ISOFORM F"/>
    <property type="match status" value="1"/>
</dbReference>
<dbReference type="Gene3D" id="1.20.1280.50">
    <property type="match status" value="1"/>
</dbReference>
<gene>
    <name evidence="2" type="ORF">Hypma_000923</name>
</gene>
<evidence type="ECO:0000313" key="2">
    <source>
        <dbReference type="EMBL" id="RDB17917.1"/>
    </source>
</evidence>
<dbReference type="InParanoid" id="A0A369JBD0"/>
<name>A0A369JBD0_HYPMA</name>
<dbReference type="PANTHER" id="PTHR35711">
    <property type="entry name" value="EXPRESSED PROTEIN"/>
    <property type="match status" value="1"/>
</dbReference>
<dbReference type="STRING" id="39966.A0A369JBD0"/>
<dbReference type="SUPFAM" id="SSF81383">
    <property type="entry name" value="F-box domain"/>
    <property type="match status" value="1"/>
</dbReference>
<dbReference type="OrthoDB" id="3341212at2759"/>
<feature type="compositionally biased region" description="Basic and acidic residues" evidence="1">
    <location>
        <begin position="129"/>
        <end position="140"/>
    </location>
</feature>
<keyword evidence="3" id="KW-1185">Reference proteome</keyword>
<dbReference type="Proteomes" id="UP000076154">
    <property type="component" value="Unassembled WGS sequence"/>
</dbReference>
<evidence type="ECO:0000256" key="1">
    <source>
        <dbReference type="SAM" id="MobiDB-lite"/>
    </source>
</evidence>